<reference evidence="2 3" key="1">
    <citation type="submission" date="2019-06" db="EMBL/GenBank/DDBJ databases">
        <title>Sorghum-associated microbial communities from plants grown in Nebraska, USA.</title>
        <authorList>
            <person name="Schachtman D."/>
        </authorList>
    </citation>
    <scope>NUCLEOTIDE SEQUENCE [LARGE SCALE GENOMIC DNA]</scope>
    <source>
        <strain evidence="2 3">1209</strain>
    </source>
</reference>
<evidence type="ECO:0000313" key="3">
    <source>
        <dbReference type="Proteomes" id="UP000320811"/>
    </source>
</evidence>
<proteinExistence type="predicted"/>
<keyword evidence="3" id="KW-1185">Reference proteome</keyword>
<feature type="chain" id="PRO_5022038163" evidence="1">
    <location>
        <begin position="35"/>
        <end position="646"/>
    </location>
</feature>
<name>A0A561PXH4_9BACT</name>
<evidence type="ECO:0000313" key="2">
    <source>
        <dbReference type="EMBL" id="TWF42813.1"/>
    </source>
</evidence>
<accession>A0A561PXH4</accession>
<sequence>MFIPIFGPLPKPDTGMNKLILLVALCLLAANTQAQELHEYITKQDISILLLPNREKGLLRGPVKSYLQCITNYDGKGMPSNALTYQAFEFTLSGWPSKLMNYTSTDKSIPTVYYYTGNRIDSSDGPGRKIYLYNDDNSIRQIDTYGYMERDRYTLLQSVQLFYDKRRLVNKSITTQRSQQETTTTYTYNKAGKLTGSHTTSTNEDIEWSREFDEKAQLFRFKTSYKNTPANNFLTTMELNKQGDISATTYSGNGKVYINTYQYEYDAKGNWIKQTRFMNGQMDYVARRSYEYYPENKEQTGLATTAPDMPVLPNMLLAAEVVDSFTAALNQRQYTRAWQYCTGKRWGTAAQFSSIKMYGGITAARLLKPLYQPIPGAERTINIPATVAVDDPVNGNGIFEQEYQLERGDNGWKIAGIRLISSSRASDNWSLQVAPAPDFNADQAMRLSKAVYDTVSLLADVGDHDSIVRSLDTLRFFKTDKKRYALAVFTNQGPQYGAATGWCDILLFSKIADKWQLQTFLLNAGGGGMYGYSGRFLKLLRTGDEQVGIVLEGGLTHMGENVSWVDVVGLQGDRLSPLTHLVTSYEYDNGSDNRRCYDNKFRFEKNGRPGYDLIVETSSSGGVAPRKYIIPYNDGYKLPEALEQEL</sequence>
<dbReference type="Gene3D" id="2.180.10.10">
    <property type="entry name" value="RHS repeat-associated core"/>
    <property type="match status" value="1"/>
</dbReference>
<dbReference type="EMBL" id="VIWO01000002">
    <property type="protein sequence ID" value="TWF42813.1"/>
    <property type="molecule type" value="Genomic_DNA"/>
</dbReference>
<keyword evidence="1" id="KW-0732">Signal</keyword>
<protein>
    <submittedName>
        <fullName evidence="2">YD repeat-containing protein</fullName>
    </submittedName>
</protein>
<feature type="signal peptide" evidence="1">
    <location>
        <begin position="1"/>
        <end position="34"/>
    </location>
</feature>
<dbReference type="AlphaFoldDB" id="A0A561PXH4"/>
<evidence type="ECO:0000256" key="1">
    <source>
        <dbReference type="SAM" id="SignalP"/>
    </source>
</evidence>
<organism evidence="2 3">
    <name type="scientific">Chitinophaga polysaccharea</name>
    <dbReference type="NCBI Taxonomy" id="1293035"/>
    <lineage>
        <taxon>Bacteria</taxon>
        <taxon>Pseudomonadati</taxon>
        <taxon>Bacteroidota</taxon>
        <taxon>Chitinophagia</taxon>
        <taxon>Chitinophagales</taxon>
        <taxon>Chitinophagaceae</taxon>
        <taxon>Chitinophaga</taxon>
    </lineage>
</organism>
<gene>
    <name evidence="2" type="ORF">FHW36_102574</name>
</gene>
<dbReference type="Proteomes" id="UP000320811">
    <property type="component" value="Unassembled WGS sequence"/>
</dbReference>
<comment type="caution">
    <text evidence="2">The sequence shown here is derived from an EMBL/GenBank/DDBJ whole genome shotgun (WGS) entry which is preliminary data.</text>
</comment>